<dbReference type="Pfam" id="PF08003">
    <property type="entry name" value="Methyltransf_9"/>
    <property type="match status" value="1"/>
</dbReference>
<keyword evidence="2 3" id="KW-0819">tRNA processing</keyword>
<dbReference type="eggNOG" id="COG0500">
    <property type="taxonomic scope" value="Bacteria"/>
</dbReference>
<evidence type="ECO:0000313" key="5">
    <source>
        <dbReference type="Proteomes" id="UP000053784"/>
    </source>
</evidence>
<evidence type="ECO:0000256" key="3">
    <source>
        <dbReference type="HAMAP-Rule" id="MF_01590"/>
    </source>
</evidence>
<dbReference type="GO" id="GO:0032259">
    <property type="term" value="P:methylation"/>
    <property type="evidence" value="ECO:0007669"/>
    <property type="project" value="UniProtKB-KW"/>
</dbReference>
<gene>
    <name evidence="3 4" type="primary">cmoB</name>
    <name evidence="4" type="ORF">CF67_11001</name>
</gene>
<comment type="similarity">
    <text evidence="3">Belongs to the class I-like SAM-binding methyltransferase superfamily. CmoB family.</text>
</comment>
<feature type="binding site" evidence="3">
    <location>
        <position position="110"/>
    </location>
    <ligand>
        <name>carboxy-S-adenosyl-L-methionine</name>
        <dbReference type="ChEBI" id="CHEBI:134278"/>
    </ligand>
</feature>
<keyword evidence="1 3" id="KW-0808">Transferase</keyword>
<comment type="subunit">
    <text evidence="3">Homotetramer.</text>
</comment>
<feature type="binding site" evidence="3">
    <location>
        <begin position="152"/>
        <end position="154"/>
    </location>
    <ligand>
        <name>carboxy-S-adenosyl-L-methionine</name>
        <dbReference type="ChEBI" id="CHEBI:134278"/>
    </ligand>
</feature>
<reference evidence="4 5" key="1">
    <citation type="submission" date="2014-03" db="EMBL/GenBank/DDBJ databases">
        <title>Selection and divergence in the genomes of co-occurring obligate luminous symbionts with specific hosts.</title>
        <authorList>
            <person name="Hendry T.A."/>
            <person name="de Wet J.R."/>
            <person name="Dunlap P.V."/>
        </authorList>
    </citation>
    <scope>NUCLEOTIDE SEQUENCE [LARGE SCALE GENOMIC DNA]</scope>
    <source>
        <strain evidence="4 5">Ppalp.1</strain>
    </source>
</reference>
<evidence type="ECO:0000313" key="4">
    <source>
        <dbReference type="EMBL" id="KEY91621.1"/>
    </source>
</evidence>
<dbReference type="SUPFAM" id="SSF53335">
    <property type="entry name" value="S-adenosyl-L-methionine-dependent methyltransferases"/>
    <property type="match status" value="1"/>
</dbReference>
<dbReference type="InterPro" id="IPR010017">
    <property type="entry name" value="CmoB"/>
</dbReference>
<dbReference type="InterPro" id="IPR029063">
    <property type="entry name" value="SAM-dependent_MTases_sf"/>
</dbReference>
<dbReference type="NCBIfam" id="NF011650">
    <property type="entry name" value="PRK15068.1"/>
    <property type="match status" value="1"/>
</dbReference>
<feature type="binding site" evidence="3">
    <location>
        <position position="105"/>
    </location>
    <ligand>
        <name>carboxy-S-adenosyl-L-methionine</name>
        <dbReference type="ChEBI" id="CHEBI:134278"/>
    </ligand>
</feature>
<dbReference type="STRING" id="1179155.CF67_11001"/>
<dbReference type="OrthoDB" id="9773188at2"/>
<dbReference type="RefSeq" id="WP_034413051.1">
    <property type="nucleotide sequence ID" value="NZ_JGVK01000003.1"/>
</dbReference>
<feature type="binding site" evidence="3">
    <location>
        <position position="130"/>
    </location>
    <ligand>
        <name>carboxy-S-adenosyl-L-methionine</name>
        <dbReference type="ChEBI" id="CHEBI:134278"/>
    </ligand>
</feature>
<dbReference type="GO" id="GO:0002098">
    <property type="term" value="P:tRNA wobble uridine modification"/>
    <property type="evidence" value="ECO:0007669"/>
    <property type="project" value="InterPro"/>
</dbReference>
<dbReference type="CDD" id="cd02440">
    <property type="entry name" value="AdoMet_MTases"/>
    <property type="match status" value="1"/>
</dbReference>
<dbReference type="GO" id="GO:0016765">
    <property type="term" value="F:transferase activity, transferring alkyl or aryl (other than methyl) groups"/>
    <property type="evidence" value="ECO:0007669"/>
    <property type="project" value="UniProtKB-UniRule"/>
</dbReference>
<sequence>MFNFSNFYQLIAEDIRLQPWLNTLPQQLTNWQNMKHRDFESWLYTLKQIQEGKPDNIDLKKSVSLSNNEPLTQEEFKELEKLLKTLRPWRKGPYKIHNIHIDAEWKSDWKWDRILPHISPLKNRLVLDVGCGNGYYMWRMIGEEAKLCIGIDPSRLFFVQFETIRKLLGNNQRSHLVPLNINQLPKLKAFDTVFSMGTLYHRRSPLDHLIQLKDQLVSDGELVLETLVVEGNETTALVPSDRYAQMRNVYFFPSTKALKIWLERTGFKNVRIVDENITTTKEQRTTEWMQQNSLYDYLSPNNPTKTIEGHPAPKRATLIANKV</sequence>
<comment type="function">
    <text evidence="3">Catalyzes carboxymethyl transfer from carboxy-S-adenosyl-L-methionine (Cx-SAM) to 5-hydroxyuridine (ho5U) to form 5-carboxymethoxyuridine (cmo5U) at position 34 in tRNAs.</text>
</comment>
<feature type="binding site" evidence="3">
    <location>
        <position position="196"/>
    </location>
    <ligand>
        <name>carboxy-S-adenosyl-L-methionine</name>
        <dbReference type="ChEBI" id="CHEBI:134278"/>
    </ligand>
</feature>
<evidence type="ECO:0000256" key="1">
    <source>
        <dbReference type="ARBA" id="ARBA00022679"/>
    </source>
</evidence>
<dbReference type="Gene3D" id="3.40.50.150">
    <property type="entry name" value="Vaccinia Virus protein VP39"/>
    <property type="match status" value="1"/>
</dbReference>
<accession>A0A084CP92</accession>
<dbReference type="EMBL" id="JGVK01000003">
    <property type="protein sequence ID" value="KEY91621.1"/>
    <property type="molecule type" value="Genomic_DNA"/>
</dbReference>
<feature type="binding site" evidence="3">
    <location>
        <position position="200"/>
    </location>
    <ligand>
        <name>carboxy-S-adenosyl-L-methionine</name>
        <dbReference type="ChEBI" id="CHEBI:134278"/>
    </ligand>
</feature>
<feature type="binding site" evidence="3">
    <location>
        <position position="91"/>
    </location>
    <ligand>
        <name>carboxy-S-adenosyl-L-methionine</name>
        <dbReference type="ChEBI" id="CHEBI:134278"/>
    </ligand>
</feature>
<comment type="caution">
    <text evidence="3">Lacks conserved residue(s) required for the propagation of feature annotation.</text>
</comment>
<dbReference type="Proteomes" id="UP000053784">
    <property type="component" value="Unassembled WGS sequence"/>
</dbReference>
<comment type="caution">
    <text evidence="4">The sequence shown here is derived from an EMBL/GenBank/DDBJ whole genome shotgun (WGS) entry which is preliminary data.</text>
</comment>
<name>A0A084CP92_9GAMM</name>
<dbReference type="GO" id="GO:0008168">
    <property type="term" value="F:methyltransferase activity"/>
    <property type="evidence" value="ECO:0007669"/>
    <property type="project" value="UniProtKB-KW"/>
</dbReference>
<keyword evidence="4" id="KW-0489">Methyltransferase</keyword>
<dbReference type="EC" id="2.5.1.-" evidence="3"/>
<dbReference type="NCBIfam" id="TIGR00452">
    <property type="entry name" value="tRNA 5-methoxyuridine(34)/uridine 5-oxyacetic acid(34) synthase CmoB"/>
    <property type="match status" value="1"/>
</dbReference>
<feature type="binding site" evidence="3">
    <location>
        <position position="315"/>
    </location>
    <ligand>
        <name>carboxy-S-adenosyl-L-methionine</name>
        <dbReference type="ChEBI" id="CHEBI:134278"/>
    </ligand>
</feature>
<proteinExistence type="inferred from homology"/>
<protein>
    <recommendedName>
        <fullName evidence="3">tRNA U34 carboxymethyltransferase</fullName>
        <ecNumber evidence="3">2.5.1.-</ecNumber>
    </recommendedName>
</protein>
<keyword evidence="5" id="KW-1185">Reference proteome</keyword>
<dbReference type="AlphaFoldDB" id="A0A084CP92"/>
<dbReference type="InterPro" id="IPR027555">
    <property type="entry name" value="Mo5U34_MeTrfas-like"/>
</dbReference>
<evidence type="ECO:0000256" key="2">
    <source>
        <dbReference type="ARBA" id="ARBA00022694"/>
    </source>
</evidence>
<organism evidence="4 5">
    <name type="scientific">Candidatus Photodesmus blepharonis</name>
    <dbReference type="NCBI Taxonomy" id="1179155"/>
    <lineage>
        <taxon>Bacteria</taxon>
        <taxon>Pseudomonadati</taxon>
        <taxon>Pseudomonadota</taxon>
        <taxon>Gammaproteobacteria</taxon>
        <taxon>Vibrionales</taxon>
        <taxon>Vibrionaceae</taxon>
        <taxon>Candidatus Photodesmus</taxon>
    </lineage>
</organism>
<dbReference type="HAMAP" id="MF_01590">
    <property type="entry name" value="tRNA_carboxymethyltr_CmoB"/>
    <property type="match status" value="1"/>
</dbReference>
<comment type="catalytic activity">
    <reaction evidence="3">
        <text>carboxy-S-adenosyl-L-methionine + 5-hydroxyuridine(34) in tRNA = 5-carboxymethoxyuridine(34) in tRNA + S-adenosyl-L-homocysteine + H(+)</text>
        <dbReference type="Rhea" id="RHEA:52848"/>
        <dbReference type="Rhea" id="RHEA-COMP:13381"/>
        <dbReference type="Rhea" id="RHEA-COMP:13383"/>
        <dbReference type="ChEBI" id="CHEBI:15378"/>
        <dbReference type="ChEBI" id="CHEBI:57856"/>
        <dbReference type="ChEBI" id="CHEBI:134278"/>
        <dbReference type="ChEBI" id="CHEBI:136877"/>
        <dbReference type="ChEBI" id="CHEBI:136879"/>
    </reaction>
</comment>